<evidence type="ECO:0000313" key="4">
    <source>
        <dbReference type="Proteomes" id="UP001161691"/>
    </source>
</evidence>
<dbReference type="PANTHER" id="PTHR10907:SF47">
    <property type="entry name" value="REGUCALCIN"/>
    <property type="match status" value="1"/>
</dbReference>
<dbReference type="Pfam" id="PF08450">
    <property type="entry name" value="SGL"/>
    <property type="match status" value="1"/>
</dbReference>
<dbReference type="InterPro" id="IPR005511">
    <property type="entry name" value="SMP-30"/>
</dbReference>
<dbReference type="Gene3D" id="2.120.10.30">
    <property type="entry name" value="TolB, C-terminal domain"/>
    <property type="match status" value="1"/>
</dbReference>
<keyword evidence="4" id="KW-1185">Reference proteome</keyword>
<dbReference type="InterPro" id="IPR011042">
    <property type="entry name" value="6-blade_b-propeller_TolB-like"/>
</dbReference>
<proteinExistence type="inferred from homology"/>
<organism evidence="3 4">
    <name type="scientific">Cohnella hashimotonis</name>
    <dbReference type="NCBI Taxonomy" id="2826895"/>
    <lineage>
        <taxon>Bacteria</taxon>
        <taxon>Bacillati</taxon>
        <taxon>Bacillota</taxon>
        <taxon>Bacilli</taxon>
        <taxon>Bacillales</taxon>
        <taxon>Paenibacillaceae</taxon>
        <taxon>Cohnella</taxon>
    </lineage>
</organism>
<dbReference type="Proteomes" id="UP001161691">
    <property type="component" value="Unassembled WGS sequence"/>
</dbReference>
<evidence type="ECO:0000313" key="3">
    <source>
        <dbReference type="EMBL" id="MDI4645012.1"/>
    </source>
</evidence>
<comment type="similarity">
    <text evidence="1">Belongs to the SMP-30/CGR1 family.</text>
</comment>
<gene>
    <name evidence="3" type="ORF">KB449_08580</name>
</gene>
<dbReference type="InterPro" id="IPR013658">
    <property type="entry name" value="SGL"/>
</dbReference>
<accession>A0ABT6TGR3</accession>
<sequence>MRENEWNPVVLSVRPAALGEGPCWDERTGTLLWVDITGATVRRLDPSSGRSASYPAPEWISAIVPCANGGWIAAANQSLYRWEPENAKFEEILRLELPGSIRFNDGKAGPDGRLWVGTMDRSGERPIGSLYRIDRDLTVYEAVRDVTCSNGLDWSPDGREMYYVDSAIREVRAYAFDAASGELGERRTAIRLEEGTNGVPDGMTLDTEGMLWVAQWGTARVARWNPADGSLLAEVRLPALQPSSCAFGGERLQTLYMTSASDGLREPELEAYPHSGALFALDLSAAGLSGRRPFAFDIAY</sequence>
<feature type="domain" description="SMP-30/Gluconolactonase/LRE-like region" evidence="2">
    <location>
        <begin position="18"/>
        <end position="261"/>
    </location>
</feature>
<dbReference type="GO" id="GO:0016787">
    <property type="term" value="F:hydrolase activity"/>
    <property type="evidence" value="ECO:0007669"/>
    <property type="project" value="UniProtKB-KW"/>
</dbReference>
<name>A0ABT6TGR3_9BACL</name>
<reference evidence="3" key="1">
    <citation type="submission" date="2023-04" db="EMBL/GenBank/DDBJ databases">
        <title>Comparative genomic analysis of Cohnella hashimotonis sp. nov., isolated from the International Space Station.</title>
        <authorList>
            <person name="Venkateswaran K."/>
            <person name="Simpson A."/>
        </authorList>
    </citation>
    <scope>NUCLEOTIDE SEQUENCE</scope>
    <source>
        <strain evidence="3">F6_2S_P_1</strain>
    </source>
</reference>
<comment type="caution">
    <text evidence="3">The sequence shown here is derived from an EMBL/GenBank/DDBJ whole genome shotgun (WGS) entry which is preliminary data.</text>
</comment>
<dbReference type="RefSeq" id="WP_282907974.1">
    <property type="nucleotide sequence ID" value="NZ_JAGRPV010000001.1"/>
</dbReference>
<dbReference type="PRINTS" id="PR01790">
    <property type="entry name" value="SMP30FAMILY"/>
</dbReference>
<keyword evidence="3" id="KW-0378">Hydrolase</keyword>
<dbReference type="EMBL" id="JAGRPV010000001">
    <property type="protein sequence ID" value="MDI4645012.1"/>
    <property type="molecule type" value="Genomic_DNA"/>
</dbReference>
<dbReference type="SUPFAM" id="SSF63829">
    <property type="entry name" value="Calcium-dependent phosphotriesterase"/>
    <property type="match status" value="1"/>
</dbReference>
<dbReference type="PANTHER" id="PTHR10907">
    <property type="entry name" value="REGUCALCIN"/>
    <property type="match status" value="1"/>
</dbReference>
<dbReference type="EC" id="3.1.1.99" evidence="3"/>
<evidence type="ECO:0000256" key="1">
    <source>
        <dbReference type="ARBA" id="ARBA00008853"/>
    </source>
</evidence>
<protein>
    <submittedName>
        <fullName evidence="3">SMP-30/gluconolactonase/LRE family protein</fullName>
        <ecNumber evidence="3">3.1.1.99</ecNumber>
    </submittedName>
</protein>
<evidence type="ECO:0000259" key="2">
    <source>
        <dbReference type="Pfam" id="PF08450"/>
    </source>
</evidence>